<proteinExistence type="predicted"/>
<dbReference type="InterPro" id="IPR000595">
    <property type="entry name" value="cNMP-bd_dom"/>
</dbReference>
<name>A0A2R5GJN1_9STRA</name>
<dbReference type="SMART" id="SM00100">
    <property type="entry name" value="cNMP"/>
    <property type="match status" value="2"/>
</dbReference>
<feature type="domain" description="Cyclic nucleotide-binding" evidence="2">
    <location>
        <begin position="119"/>
        <end position="242"/>
    </location>
</feature>
<organism evidence="3 4">
    <name type="scientific">Hondaea fermentalgiana</name>
    <dbReference type="NCBI Taxonomy" id="2315210"/>
    <lineage>
        <taxon>Eukaryota</taxon>
        <taxon>Sar</taxon>
        <taxon>Stramenopiles</taxon>
        <taxon>Bigyra</taxon>
        <taxon>Labyrinthulomycetes</taxon>
        <taxon>Thraustochytrida</taxon>
        <taxon>Thraustochytriidae</taxon>
        <taxon>Hondaea</taxon>
    </lineage>
</organism>
<dbReference type="SUPFAM" id="SSF51206">
    <property type="entry name" value="cAMP-binding domain-like"/>
    <property type="match status" value="2"/>
</dbReference>
<feature type="compositionally biased region" description="Polar residues" evidence="1">
    <location>
        <begin position="481"/>
        <end position="495"/>
    </location>
</feature>
<dbReference type="InParanoid" id="A0A2R5GJN1"/>
<dbReference type="PANTHER" id="PTHR23011:SF28">
    <property type="entry name" value="CYCLIC NUCLEOTIDE-BINDING DOMAIN CONTAINING PROTEIN"/>
    <property type="match status" value="1"/>
</dbReference>
<sequence>MWSRVRAAVKVASAIGHLNKESVGARRQRVRRNWDLARQIARAALSLSAITNRQAEADSQVGIKNYTRFIKLLDTHPASRSDADLDFMMASTSHLAIFSSKVSSFGKASVDVAASDVTVGAHLTHSQHREICRIMKMRTFKKSHEFIFHQGDTGEEFFIILEGSVLVQRDVDNSGVAHTVAKLEAGGSFGEIALSTQYTVRTAAVVTIEPCVLLVIHKDDYQRILQNTHQEVFDRKMRFLKSVPALQDLTDKEFFNLCISLHTNRARVGTSIMKEGDSLDPLRFFVIVKRGELEVRKLVAQSSSTMAKTTSKSTSHLGSIPKEDTAKNVHRATKVMTLCLMGPTESICDHQTLTSREDTSYKYPFTVVAKTLCEYYSISKHDLFGKLSRASLATVQQRISHFPSTRLLRNAFAVNRGWEAYKASLVCEILANKEIKGPAGFARLSPYTAPETGARLQSRLVDFEIARPRAQQNAQRRDSSTKAPRNTRASILNSSGKRRNPNRISCFERARRASSAHKAATAAGCELAEENSDETPIRKAYACVADVKDASRHETEAEPELLNAKRASVLAGQYKTLTSLERSKLRAKNREALRSRLKEGAHELDGLLADGFMLTRHVYENALSPGARFYCRSLAFWAEETT</sequence>
<dbReference type="Proteomes" id="UP000241890">
    <property type="component" value="Unassembled WGS sequence"/>
</dbReference>
<feature type="region of interest" description="Disordered" evidence="1">
    <location>
        <begin position="467"/>
        <end position="502"/>
    </location>
</feature>
<dbReference type="Gene3D" id="2.60.120.10">
    <property type="entry name" value="Jelly Rolls"/>
    <property type="match status" value="2"/>
</dbReference>
<evidence type="ECO:0000256" key="1">
    <source>
        <dbReference type="SAM" id="MobiDB-lite"/>
    </source>
</evidence>
<dbReference type="InterPro" id="IPR018488">
    <property type="entry name" value="cNMP-bd_CS"/>
</dbReference>
<dbReference type="PANTHER" id="PTHR23011">
    <property type="entry name" value="CYCLIC NUCLEOTIDE-BINDING DOMAIN CONTAINING PROTEIN"/>
    <property type="match status" value="1"/>
</dbReference>
<dbReference type="PROSITE" id="PS00889">
    <property type="entry name" value="CNMP_BINDING_2"/>
    <property type="match status" value="1"/>
</dbReference>
<evidence type="ECO:0000313" key="4">
    <source>
        <dbReference type="Proteomes" id="UP000241890"/>
    </source>
</evidence>
<dbReference type="PROSITE" id="PS50042">
    <property type="entry name" value="CNMP_BINDING_3"/>
    <property type="match status" value="1"/>
</dbReference>
<evidence type="ECO:0000259" key="2">
    <source>
        <dbReference type="PROSITE" id="PS50042"/>
    </source>
</evidence>
<gene>
    <name evidence="3" type="ORF">FCC1311_047142</name>
</gene>
<evidence type="ECO:0000313" key="3">
    <source>
        <dbReference type="EMBL" id="GBG28491.1"/>
    </source>
</evidence>
<keyword evidence="4" id="KW-1185">Reference proteome</keyword>
<accession>A0A2R5GJN1</accession>
<comment type="caution">
    <text evidence="3">The sequence shown here is derived from an EMBL/GenBank/DDBJ whole genome shotgun (WGS) entry which is preliminary data.</text>
</comment>
<dbReference type="InterPro" id="IPR014710">
    <property type="entry name" value="RmlC-like_jellyroll"/>
</dbReference>
<dbReference type="OrthoDB" id="417078at2759"/>
<dbReference type="Pfam" id="PF00027">
    <property type="entry name" value="cNMP_binding"/>
    <property type="match status" value="1"/>
</dbReference>
<dbReference type="EMBL" id="BEYU01000042">
    <property type="protein sequence ID" value="GBG28491.1"/>
    <property type="molecule type" value="Genomic_DNA"/>
</dbReference>
<reference evidence="3 4" key="1">
    <citation type="submission" date="2017-12" db="EMBL/GenBank/DDBJ databases">
        <title>Sequencing, de novo assembly and annotation of complete genome of a new Thraustochytrid species, strain FCC1311.</title>
        <authorList>
            <person name="Sedici K."/>
            <person name="Godart F."/>
            <person name="Aiese Cigliano R."/>
            <person name="Sanseverino W."/>
            <person name="Barakat M."/>
            <person name="Ortet P."/>
            <person name="Marechal E."/>
            <person name="Cagnac O."/>
            <person name="Amato A."/>
        </authorList>
    </citation>
    <scope>NUCLEOTIDE SEQUENCE [LARGE SCALE GENOMIC DNA]</scope>
</reference>
<dbReference type="CDD" id="cd00038">
    <property type="entry name" value="CAP_ED"/>
    <property type="match status" value="1"/>
</dbReference>
<protein>
    <submittedName>
        <fullName evidence="3">cAMP-dependent protein kinase regulatory subunit</fullName>
    </submittedName>
</protein>
<dbReference type="AlphaFoldDB" id="A0A2R5GJN1"/>
<dbReference type="InterPro" id="IPR018490">
    <property type="entry name" value="cNMP-bd_dom_sf"/>
</dbReference>